<evidence type="ECO:0000313" key="2">
    <source>
        <dbReference type="Proteomes" id="UP001232445"/>
    </source>
</evidence>
<reference evidence="1 2" key="1">
    <citation type="submission" date="2023-07" db="EMBL/GenBank/DDBJ databases">
        <title>Genomic Encyclopedia of Type Strains, Phase IV (KMG-IV): sequencing the most valuable type-strain genomes for metagenomic binning, comparative biology and taxonomic classification.</title>
        <authorList>
            <person name="Goeker M."/>
        </authorList>
    </citation>
    <scope>NUCLEOTIDE SEQUENCE [LARGE SCALE GENOMIC DNA]</scope>
    <source>
        <strain evidence="1 2">DSM 17740</strain>
    </source>
</reference>
<accession>A0ABU0CLE4</accession>
<evidence type="ECO:0008006" key="3">
    <source>
        <dbReference type="Google" id="ProtNLM"/>
    </source>
</evidence>
<keyword evidence="2" id="KW-1185">Reference proteome</keyword>
<gene>
    <name evidence="1" type="ORF">J2S00_000005</name>
</gene>
<dbReference type="EMBL" id="JAUSUQ010000001">
    <property type="protein sequence ID" value="MDQ0337235.1"/>
    <property type="molecule type" value="Genomic_DNA"/>
</dbReference>
<organism evidence="1 2">
    <name type="scientific">Caldalkalibacillus uzonensis</name>
    <dbReference type="NCBI Taxonomy" id="353224"/>
    <lineage>
        <taxon>Bacteria</taxon>
        <taxon>Bacillati</taxon>
        <taxon>Bacillota</taxon>
        <taxon>Bacilli</taxon>
        <taxon>Bacillales</taxon>
        <taxon>Bacillaceae</taxon>
        <taxon>Caldalkalibacillus</taxon>
    </lineage>
</organism>
<protein>
    <recommendedName>
        <fullName evidence="3">Transposase</fullName>
    </recommendedName>
</protein>
<evidence type="ECO:0000313" key="1">
    <source>
        <dbReference type="EMBL" id="MDQ0337235.1"/>
    </source>
</evidence>
<dbReference type="Proteomes" id="UP001232445">
    <property type="component" value="Unassembled WGS sequence"/>
</dbReference>
<comment type="caution">
    <text evidence="1">The sequence shown here is derived from an EMBL/GenBank/DDBJ whole genome shotgun (WGS) entry which is preliminary data.</text>
</comment>
<proteinExistence type="predicted"/>
<name>A0ABU0CLE4_9BACI</name>
<sequence length="74" mass="8899">MAAEKGDINVAKGNKNYTWFQPYVDIQSDDASRTRYAIDQYIFEYDHHIMKYHHNNSPYARDRETKSKLLKPRF</sequence>
<dbReference type="RefSeq" id="WP_307334108.1">
    <property type="nucleotide sequence ID" value="NZ_JAUSUQ010000001.1"/>
</dbReference>